<dbReference type="OrthoDB" id="7690664at2759"/>
<protein>
    <submittedName>
        <fullName evidence="3">Uncharacterized protein</fullName>
    </submittedName>
</protein>
<feature type="compositionally biased region" description="Basic and acidic residues" evidence="2">
    <location>
        <begin position="184"/>
        <end position="215"/>
    </location>
</feature>
<dbReference type="Proteomes" id="UP000786811">
    <property type="component" value="Unassembled WGS sequence"/>
</dbReference>
<evidence type="ECO:0000313" key="4">
    <source>
        <dbReference type="Proteomes" id="UP000786811"/>
    </source>
</evidence>
<feature type="coiled-coil region" evidence="1">
    <location>
        <begin position="23"/>
        <end position="50"/>
    </location>
</feature>
<feature type="compositionally biased region" description="Polar residues" evidence="2">
    <location>
        <begin position="315"/>
        <end position="338"/>
    </location>
</feature>
<organism evidence="3 4">
    <name type="scientific">Cotesia congregata</name>
    <name type="common">Parasitoid wasp</name>
    <name type="synonym">Apanteles congregatus</name>
    <dbReference type="NCBI Taxonomy" id="51543"/>
    <lineage>
        <taxon>Eukaryota</taxon>
        <taxon>Metazoa</taxon>
        <taxon>Ecdysozoa</taxon>
        <taxon>Arthropoda</taxon>
        <taxon>Hexapoda</taxon>
        <taxon>Insecta</taxon>
        <taxon>Pterygota</taxon>
        <taxon>Neoptera</taxon>
        <taxon>Endopterygota</taxon>
        <taxon>Hymenoptera</taxon>
        <taxon>Apocrita</taxon>
        <taxon>Ichneumonoidea</taxon>
        <taxon>Braconidae</taxon>
        <taxon>Microgastrinae</taxon>
        <taxon>Cotesia</taxon>
    </lineage>
</organism>
<feature type="compositionally biased region" description="Acidic residues" evidence="2">
    <location>
        <begin position="216"/>
        <end position="225"/>
    </location>
</feature>
<sequence>MARFKNGKICIEPIEPSQKKVKRMKKKKDLEKMRKNIVAAKQQMKRSNRKQEKIAKSSFEKTLNNFAEIRQKNEDETQGYPDKKVKKKTICARLLPEQSIGIFKNGAMGKEVRRPGKLPFSQQNEARLQGDIFKLLNGEEIPSPGKLVTENAEMPDDSSEAKSAFSAAKNDDKNTSNYGKTNNSRKDMNAKKNSTERKNVASKDLQSDKTKRLFENDDDSTEDTNIESIPMDPLHFSPRASKDKYEESQTGGGNDETDGGESEHCWDPRAVKFYEELHDKVEEYFDVDFSKLNMTDPILEIKSRLANVYERTHSKQCASSNNNDTDPFPRASTSQPHSEWSAEAQACTGTSDNNRLTPLNRLTKSKPTPHDYETVEARIINAMTSLPTGPEYPLADPFFGATSPQYAASLSTVSSDTLILSNHGNVDKTTTDQDINTSPASRSVVDLLFENTAQTNFMDSVTSVSSLPLGWDANAENQRNLIRRNLKYVPGIPRRTQPREFLFDVENLTKVKAPPTQAHPKVTLLQEQAQAHPRVTQTQVHPLQTEPCLKINIPNNHESFPREFFLPPLLDDKSLYSKPLNKESPYYPTPSFVMHRLNNEKTKNINTDSKSKDNFIFPKLNNKFVNRNPYCEIIKPKNDQWNMNNQFLPPLPPPPPPPPPHLSTRTADAGTSSRYPFTFSANDFSKSRTGILKDDYAIFNGEKHELNKPVIGIASTKPPGEQRNLNSHKQFMYTSRDLNAKSFKLFPEYNHQDGTHQIQSLNHQHIPQSMMYESIPIRKDFFEKDNDLSQKSKAPRNLGYEEMKGYDLNRAKLSFLSANTDNYKLQDNGISDTVLENLKVLSFEEDQYPEKLFADHRHDYYDSHNHNFGHNNHDNHYSNHHRREDPHYYQQGYCQQEQLEKHFKNLSQPSKYFAVMNEHQSYPRVPQRVPIYFNEPGSINNQPTFTDTNARTNVGYHGPDNSEPYQPQDLQRKQIQSGVPIAVFAAKDRNLFLGSKVPDARHLFDETKDPGKDKAKFVRFNEDVRTVRAGQMPGNQVREIILPNGQVGLFFPQTFVNSENNKDDGYLNQNHYTNHR</sequence>
<dbReference type="AlphaFoldDB" id="A0A8J2H696"/>
<feature type="region of interest" description="Disordered" evidence="2">
    <location>
        <begin position="314"/>
        <end position="370"/>
    </location>
</feature>
<feature type="region of interest" description="Disordered" evidence="2">
    <location>
        <begin position="644"/>
        <end position="670"/>
    </location>
</feature>
<evidence type="ECO:0000256" key="2">
    <source>
        <dbReference type="SAM" id="MobiDB-lite"/>
    </source>
</evidence>
<feature type="compositionally biased region" description="Pro residues" evidence="2">
    <location>
        <begin position="649"/>
        <end position="661"/>
    </location>
</feature>
<evidence type="ECO:0000313" key="3">
    <source>
        <dbReference type="EMBL" id="CAG5078302.1"/>
    </source>
</evidence>
<dbReference type="EMBL" id="CAJNRD030001117">
    <property type="protein sequence ID" value="CAG5078302.1"/>
    <property type="molecule type" value="Genomic_DNA"/>
</dbReference>
<keyword evidence="4" id="KW-1185">Reference proteome</keyword>
<proteinExistence type="predicted"/>
<evidence type="ECO:0000256" key="1">
    <source>
        <dbReference type="SAM" id="Coils"/>
    </source>
</evidence>
<accession>A0A8J2H696</accession>
<gene>
    <name evidence="3" type="ORF">HICCMSTLAB_LOCUS2703</name>
</gene>
<keyword evidence="1" id="KW-0175">Coiled coil</keyword>
<name>A0A8J2H696_COTCN</name>
<reference evidence="3" key="1">
    <citation type="submission" date="2021-04" db="EMBL/GenBank/DDBJ databases">
        <authorList>
            <person name="Chebbi M.A.C M."/>
        </authorList>
    </citation>
    <scope>NUCLEOTIDE SEQUENCE</scope>
</reference>
<comment type="caution">
    <text evidence="3">The sequence shown here is derived from an EMBL/GenBank/DDBJ whole genome shotgun (WGS) entry which is preliminary data.</text>
</comment>
<feature type="compositionally biased region" description="Polar residues" evidence="2">
    <location>
        <begin position="347"/>
        <end position="366"/>
    </location>
</feature>
<feature type="region of interest" description="Disordered" evidence="2">
    <location>
        <begin position="135"/>
        <end position="264"/>
    </location>
</feature>